<organism evidence="3 4">
    <name type="scientific">Apilactobacillus bombintestini</name>
    <dbReference type="NCBI Taxonomy" id="2419772"/>
    <lineage>
        <taxon>Bacteria</taxon>
        <taxon>Bacillati</taxon>
        <taxon>Bacillota</taxon>
        <taxon>Bacilli</taxon>
        <taxon>Lactobacillales</taxon>
        <taxon>Lactobacillaceae</taxon>
        <taxon>Apilactobacillus</taxon>
    </lineage>
</organism>
<dbReference type="Gene3D" id="3.10.350.10">
    <property type="entry name" value="LysM domain"/>
    <property type="match status" value="1"/>
</dbReference>
<reference evidence="3 4" key="1">
    <citation type="submission" date="2018-09" db="EMBL/GenBank/DDBJ databases">
        <title>Genome sequencing of strain BHWM-4.</title>
        <authorList>
            <person name="Heo J."/>
            <person name="Kim S.-J."/>
            <person name="Kwon S.-W."/>
        </authorList>
    </citation>
    <scope>NUCLEOTIDE SEQUENCE [LARGE SCALE GENOMIC DNA]</scope>
    <source>
        <strain evidence="3 4">BHWM-4</strain>
    </source>
</reference>
<proteinExistence type="predicted"/>
<feature type="region of interest" description="Disordered" evidence="1">
    <location>
        <begin position="99"/>
        <end position="127"/>
    </location>
</feature>
<dbReference type="Pfam" id="PF01476">
    <property type="entry name" value="LysM"/>
    <property type="match status" value="1"/>
</dbReference>
<dbReference type="InterPro" id="IPR036779">
    <property type="entry name" value="LysM_dom_sf"/>
</dbReference>
<gene>
    <name evidence="3" type="ORF">D7I45_05845</name>
</gene>
<dbReference type="SMART" id="SM00257">
    <property type="entry name" value="LysM"/>
    <property type="match status" value="1"/>
</dbReference>
<dbReference type="SUPFAM" id="SSF54106">
    <property type="entry name" value="LysM domain"/>
    <property type="match status" value="1"/>
</dbReference>
<evidence type="ECO:0000313" key="4">
    <source>
        <dbReference type="Proteomes" id="UP000272003"/>
    </source>
</evidence>
<dbReference type="CDD" id="cd00118">
    <property type="entry name" value="LysM"/>
    <property type="match status" value="1"/>
</dbReference>
<protein>
    <submittedName>
        <fullName evidence="3">LysM peptidoglycan-binding domain-containing protein</fullName>
    </submittedName>
</protein>
<dbReference type="PROSITE" id="PS51782">
    <property type="entry name" value="LYSM"/>
    <property type="match status" value="1"/>
</dbReference>
<dbReference type="KEGG" id="abom:D7I45_05845"/>
<dbReference type="Proteomes" id="UP000272003">
    <property type="component" value="Chromosome"/>
</dbReference>
<accession>A0A387ASR7</accession>
<evidence type="ECO:0000256" key="1">
    <source>
        <dbReference type="SAM" id="MobiDB-lite"/>
    </source>
</evidence>
<sequence>MKPTFIFSRFIYLRSVELIRTKYNVSILVIAISVMGLLSIFRNVNLPTTASTVVTVKSGDSLQNLSDKYNVFISVLEKDNHKYSNDDLLVGDRLLIPNQHKNEAKPSTKPQTSKKSKTSHPKVDPQAAWNRANADAKAWISFHESTDSYTATNGQYYGRYQLDRNYLNGDFSPSNQERVAEHYVSDRYGSWVNAKAHWVTHNWY</sequence>
<name>A0A387ASR7_9LACO</name>
<dbReference type="InterPro" id="IPR018392">
    <property type="entry name" value="LysM"/>
</dbReference>
<evidence type="ECO:0000313" key="3">
    <source>
        <dbReference type="EMBL" id="AYF93013.1"/>
    </source>
</evidence>
<dbReference type="AlphaFoldDB" id="A0A387ASR7"/>
<evidence type="ECO:0000259" key="2">
    <source>
        <dbReference type="PROSITE" id="PS51782"/>
    </source>
</evidence>
<keyword evidence="4" id="KW-1185">Reference proteome</keyword>
<feature type="domain" description="LysM" evidence="2">
    <location>
        <begin position="52"/>
        <end position="96"/>
    </location>
</feature>
<dbReference type="OrthoDB" id="117366at2"/>
<dbReference type="EMBL" id="CP032626">
    <property type="protein sequence ID" value="AYF93013.1"/>
    <property type="molecule type" value="Genomic_DNA"/>
</dbReference>